<evidence type="ECO:0000259" key="11">
    <source>
        <dbReference type="Pfam" id="PF20671"/>
    </source>
</evidence>
<dbReference type="PANTHER" id="PTHR13302">
    <property type="entry name" value="CONSERVED OLIGOMERIC GOLGI COMPLEX COMPONENT 3"/>
    <property type="match status" value="1"/>
</dbReference>
<dbReference type="InterPro" id="IPR048685">
    <property type="entry name" value="COG3_C"/>
</dbReference>
<dbReference type="InterPro" id="IPR048320">
    <property type="entry name" value="COG3_N"/>
</dbReference>
<evidence type="ECO:0000256" key="7">
    <source>
        <dbReference type="ARBA" id="ARBA00023136"/>
    </source>
</evidence>
<keyword evidence="6" id="KW-0333">Golgi apparatus</keyword>
<dbReference type="Proteomes" id="UP001189429">
    <property type="component" value="Unassembled WGS sequence"/>
</dbReference>
<organism evidence="12 13">
    <name type="scientific">Prorocentrum cordatum</name>
    <dbReference type="NCBI Taxonomy" id="2364126"/>
    <lineage>
        <taxon>Eukaryota</taxon>
        <taxon>Sar</taxon>
        <taxon>Alveolata</taxon>
        <taxon>Dinophyceae</taxon>
        <taxon>Prorocentrales</taxon>
        <taxon>Prorocentraceae</taxon>
        <taxon>Prorocentrum</taxon>
    </lineage>
</organism>
<name>A0ABN9XS17_9DINO</name>
<sequence length="827" mass="91750">MSVGTLGEGLLTQSQVALLDELTSAIGTADGSCGGAEKDAGVDHEGFYQHWRHVKAHHRLLEEKERRSRWSWVDQVQEVCDASCDVLSGLLAHLESLDSQRKDVERKTTALHEQCVQMVQDQEQLSSTAEALAERLDFFDRVADVARVLDQGALAVSSTDSQEDLAFVLDQLDGSIEFLEAHTDFCQAQAYLNQFEHLRNRACISVRSALQKSLERSIVVVEQQVKEKMGDDSADMKVFYARFLSEGAKYKPLTALLQRRVDVHETYSAELEQLEAFYVHLRVRLVTAPVIAHLQSIMPKDLEISQLASATRQAAGYTLEVSCKERDCFEAYFEIRQPQEALRTLLEAVADIFYRALRPMILHCDDIDPLREITDCLQLDILEPQQESGKADMMPVLSVVFRLLKDVQEKLIFQVEMYIRMEIQGYEVVTSDLDYPAILCTADPADVGTTEDDGDAQAPSSFQHGWFPTMERTLAILAKIYRRLELSTFQGLAQEAVDICINSLKHASGLLAQRPERSHAMAPLVLMMDSQLFLIKHLLILREQVAGFECDLVVSEKYFNFSNVWEALNLKLPDGLLGILKPKMQQSQVDSKKDIEAELKAACETLITHLTAHITQPLAAFNQQIMDFLAGPGRNNRASLKEQAFMSQEKLRGIVHDFLSNVRERIPFAVAHIRLYLTHAGASRSDKRGDISHNTISILFKPVQIRLVDTWGRLEGLLEEQEMTSAEIDALGFLRPDALRDLVSSLFSQVMEMPWQQLVETISQVPRAAAPVYGAAQAALQPVPAERAPPAVPSAAAAAQAAPAAASQSPAVPAAVAAPAAAASAPG</sequence>
<protein>
    <recommendedName>
        <fullName evidence="3">Conserved oligomeric Golgi complex subunit 3</fullName>
    </recommendedName>
    <alternativeName>
        <fullName evidence="8">Component of oligomeric Golgi complex 3</fullName>
    </alternativeName>
</protein>
<evidence type="ECO:0000256" key="3">
    <source>
        <dbReference type="ARBA" id="ARBA00020976"/>
    </source>
</evidence>
<keyword evidence="7" id="KW-0472">Membrane</keyword>
<feature type="domain" description="Conserved oligomeric Golgi complex subunit 3 N-terminal" evidence="10">
    <location>
        <begin position="74"/>
        <end position="215"/>
    </location>
</feature>
<reference evidence="12" key="1">
    <citation type="submission" date="2023-10" db="EMBL/GenBank/DDBJ databases">
        <authorList>
            <person name="Chen Y."/>
            <person name="Shah S."/>
            <person name="Dougan E. K."/>
            <person name="Thang M."/>
            <person name="Chan C."/>
        </authorList>
    </citation>
    <scope>NUCLEOTIDE SEQUENCE [LARGE SCALE GENOMIC DNA]</scope>
</reference>
<dbReference type="PANTHER" id="PTHR13302:SF8">
    <property type="entry name" value="CONSERVED OLIGOMERIC GOLGI COMPLEX SUBUNIT 3"/>
    <property type="match status" value="1"/>
</dbReference>
<evidence type="ECO:0000256" key="8">
    <source>
        <dbReference type="ARBA" id="ARBA00031339"/>
    </source>
</evidence>
<dbReference type="InterPro" id="IPR007265">
    <property type="entry name" value="COG_su3"/>
</dbReference>
<feature type="coiled-coil region" evidence="9">
    <location>
        <begin position="87"/>
        <end position="114"/>
    </location>
</feature>
<evidence type="ECO:0000256" key="6">
    <source>
        <dbReference type="ARBA" id="ARBA00023034"/>
    </source>
</evidence>
<accession>A0ABN9XS17</accession>
<evidence type="ECO:0000313" key="12">
    <source>
        <dbReference type="EMBL" id="CAK0901005.1"/>
    </source>
</evidence>
<keyword evidence="5" id="KW-0653">Protein transport</keyword>
<dbReference type="EMBL" id="CAUYUJ010020861">
    <property type="protein sequence ID" value="CAK0901005.1"/>
    <property type="molecule type" value="Genomic_DNA"/>
</dbReference>
<comment type="subcellular location">
    <subcellularLocation>
        <location evidence="1">Golgi apparatus membrane</location>
        <topology evidence="1">Peripheral membrane protein</topology>
    </subcellularLocation>
</comment>
<evidence type="ECO:0000259" key="10">
    <source>
        <dbReference type="Pfam" id="PF04136"/>
    </source>
</evidence>
<evidence type="ECO:0000256" key="1">
    <source>
        <dbReference type="ARBA" id="ARBA00004395"/>
    </source>
</evidence>
<dbReference type="Pfam" id="PF20671">
    <property type="entry name" value="COG3_C"/>
    <property type="match status" value="1"/>
</dbReference>
<proteinExistence type="inferred from homology"/>
<comment type="similarity">
    <text evidence="2">Belongs to the COG3 family.</text>
</comment>
<evidence type="ECO:0000256" key="4">
    <source>
        <dbReference type="ARBA" id="ARBA00022448"/>
    </source>
</evidence>
<dbReference type="Pfam" id="PF04136">
    <property type="entry name" value="COG3_N"/>
    <property type="match status" value="1"/>
</dbReference>
<evidence type="ECO:0000313" key="13">
    <source>
        <dbReference type="Proteomes" id="UP001189429"/>
    </source>
</evidence>
<comment type="caution">
    <text evidence="12">The sequence shown here is derived from an EMBL/GenBank/DDBJ whole genome shotgun (WGS) entry which is preliminary data.</text>
</comment>
<feature type="non-terminal residue" evidence="12">
    <location>
        <position position="827"/>
    </location>
</feature>
<feature type="domain" description="Conserved oligomeric Golgi complex subunit 3 C-terminal" evidence="11">
    <location>
        <begin position="238"/>
        <end position="564"/>
    </location>
</feature>
<evidence type="ECO:0000256" key="9">
    <source>
        <dbReference type="SAM" id="Coils"/>
    </source>
</evidence>
<evidence type="ECO:0000256" key="5">
    <source>
        <dbReference type="ARBA" id="ARBA00022927"/>
    </source>
</evidence>
<keyword evidence="4" id="KW-0813">Transport</keyword>
<gene>
    <name evidence="12" type="ORF">PCOR1329_LOCUS78106</name>
</gene>
<keyword evidence="13" id="KW-1185">Reference proteome</keyword>
<keyword evidence="9" id="KW-0175">Coiled coil</keyword>
<evidence type="ECO:0000256" key="2">
    <source>
        <dbReference type="ARBA" id="ARBA00009936"/>
    </source>
</evidence>